<evidence type="ECO:0000256" key="1">
    <source>
        <dbReference type="ARBA" id="ARBA00004090"/>
    </source>
</evidence>
<feature type="compositionally biased region" description="Basic and acidic residues" evidence="14">
    <location>
        <begin position="1"/>
        <end position="10"/>
    </location>
</feature>
<comment type="similarity">
    <text evidence="4">Belongs to the CGR1 family.</text>
</comment>
<evidence type="ECO:0000256" key="8">
    <source>
        <dbReference type="ARBA" id="ARBA00022552"/>
    </source>
</evidence>
<keyword evidence="7" id="KW-0690">Ribosome biogenesis</keyword>
<dbReference type="OrthoDB" id="277961at2759"/>
<name>A0A8B6HH43_MYTGA</name>
<evidence type="ECO:0000256" key="4">
    <source>
        <dbReference type="ARBA" id="ARBA00007869"/>
    </source>
</evidence>
<dbReference type="EMBL" id="UYJE01010076">
    <property type="protein sequence ID" value="VDI79476.1"/>
    <property type="molecule type" value="Genomic_DNA"/>
</dbReference>
<evidence type="ECO:0000256" key="10">
    <source>
        <dbReference type="ARBA" id="ARBA00022934"/>
    </source>
</evidence>
<organism evidence="15 16">
    <name type="scientific">Mytilus galloprovincialis</name>
    <name type="common">Mediterranean mussel</name>
    <dbReference type="NCBI Taxonomy" id="29158"/>
    <lineage>
        <taxon>Eukaryota</taxon>
        <taxon>Metazoa</taxon>
        <taxon>Spiralia</taxon>
        <taxon>Lophotrochozoa</taxon>
        <taxon>Mollusca</taxon>
        <taxon>Bivalvia</taxon>
        <taxon>Autobranchia</taxon>
        <taxon>Pteriomorphia</taxon>
        <taxon>Mytilida</taxon>
        <taxon>Mytiloidea</taxon>
        <taxon>Mytilidae</taxon>
        <taxon>Mytilinae</taxon>
        <taxon>Mytilus</taxon>
    </lineage>
</organism>
<evidence type="ECO:0000256" key="14">
    <source>
        <dbReference type="SAM" id="MobiDB-lite"/>
    </source>
</evidence>
<keyword evidence="11" id="KW-0175">Coiled coil</keyword>
<keyword evidence="16" id="KW-1185">Reference proteome</keyword>
<dbReference type="AlphaFoldDB" id="A0A8B6HH43"/>
<evidence type="ECO:0000256" key="12">
    <source>
        <dbReference type="ARBA" id="ARBA00023242"/>
    </source>
</evidence>
<evidence type="ECO:0000313" key="16">
    <source>
        <dbReference type="Proteomes" id="UP000596742"/>
    </source>
</evidence>
<proteinExistence type="inferred from homology"/>
<dbReference type="Pfam" id="PF03879">
    <property type="entry name" value="Cgr1"/>
    <property type="match status" value="1"/>
</dbReference>
<feature type="region of interest" description="Disordered" evidence="14">
    <location>
        <begin position="1"/>
        <end position="102"/>
    </location>
</feature>
<dbReference type="Proteomes" id="UP000596742">
    <property type="component" value="Unassembled WGS sequence"/>
</dbReference>
<dbReference type="GO" id="GO:0005694">
    <property type="term" value="C:chromosome"/>
    <property type="evidence" value="ECO:0007669"/>
    <property type="project" value="UniProtKB-SubCell"/>
</dbReference>
<keyword evidence="9" id="KW-0597">Phosphoprotein</keyword>
<evidence type="ECO:0000256" key="5">
    <source>
        <dbReference type="ARBA" id="ARBA00016738"/>
    </source>
</evidence>
<dbReference type="InterPro" id="IPR005579">
    <property type="entry name" value="Cgr1-like"/>
</dbReference>
<evidence type="ECO:0000256" key="2">
    <source>
        <dbReference type="ARBA" id="ARBA00004286"/>
    </source>
</evidence>
<comment type="function">
    <text evidence="13">Required for proper chromosome segregation during mitosis and error-free mitotic progression.</text>
</comment>
<evidence type="ECO:0000256" key="6">
    <source>
        <dbReference type="ARBA" id="ARBA00022454"/>
    </source>
</evidence>
<comment type="function">
    <text evidence="1">Involved in nucleolar integrity and required for processing of the pre-rRNA for the 60S ribosome subunit.</text>
</comment>
<evidence type="ECO:0000256" key="3">
    <source>
        <dbReference type="ARBA" id="ARBA00004604"/>
    </source>
</evidence>
<keyword evidence="12" id="KW-0539">Nucleus</keyword>
<evidence type="ECO:0000256" key="7">
    <source>
        <dbReference type="ARBA" id="ARBA00022517"/>
    </source>
</evidence>
<feature type="compositionally biased region" description="Basic and acidic residues" evidence="14">
    <location>
        <begin position="56"/>
        <end position="96"/>
    </location>
</feature>
<evidence type="ECO:0000256" key="11">
    <source>
        <dbReference type="ARBA" id="ARBA00023054"/>
    </source>
</evidence>
<keyword evidence="8" id="KW-0698">rRNA processing</keyword>
<comment type="subcellular location">
    <subcellularLocation>
        <location evidence="2">Chromosome</location>
    </subcellularLocation>
    <subcellularLocation>
        <location evidence="3">Nucleus</location>
        <location evidence="3">Nucleolus</location>
    </subcellularLocation>
</comment>
<comment type="caution">
    <text evidence="15">The sequence shown here is derived from an EMBL/GenBank/DDBJ whole genome shotgun (WGS) entry which is preliminary data.</text>
</comment>
<evidence type="ECO:0000313" key="15">
    <source>
        <dbReference type="EMBL" id="VDI79476.1"/>
    </source>
</evidence>
<evidence type="ECO:0000256" key="9">
    <source>
        <dbReference type="ARBA" id="ARBA00022553"/>
    </source>
</evidence>
<dbReference type="GO" id="GO:0006364">
    <property type="term" value="P:rRNA processing"/>
    <property type="evidence" value="ECO:0007669"/>
    <property type="project" value="UniProtKB-KW"/>
</dbReference>
<evidence type="ECO:0000256" key="13">
    <source>
        <dbReference type="ARBA" id="ARBA00093307"/>
    </source>
</evidence>
<sequence length="121" mass="14798">MSELKKKSENPENISRGKPKSGRVWKNVQNQRFSDIKQVKSFKTSWSDKMKKKAEKKSIMDFEKRLKDEKNREKEDRRQRKVEKEKRRVENQRKSEIVQPIKNTAKIKRMKKKQLRLLEKR</sequence>
<dbReference type="PANTHER" id="PTHR13557:SF1">
    <property type="entry name" value="COILED-COIL DOMAIN-CONTAINING PROTEIN 86"/>
    <property type="match status" value="1"/>
</dbReference>
<accession>A0A8B6HH43</accession>
<keyword evidence="6" id="KW-0158">Chromosome</keyword>
<dbReference type="InterPro" id="IPR026570">
    <property type="entry name" value="CCDC86"/>
</dbReference>
<dbReference type="PANTHER" id="PTHR13557">
    <property type="entry name" value="COILED-COIL DOMAIN-CONTAINING PROTEIN 86"/>
    <property type="match status" value="1"/>
</dbReference>
<keyword evidence="10" id="KW-0164">Citrullination</keyword>
<reference evidence="15" key="1">
    <citation type="submission" date="2018-11" db="EMBL/GenBank/DDBJ databases">
        <authorList>
            <person name="Alioto T."/>
            <person name="Alioto T."/>
        </authorList>
    </citation>
    <scope>NUCLEOTIDE SEQUENCE</scope>
</reference>
<protein>
    <recommendedName>
        <fullName evidence="5">Coiled-coil domain-containing protein 86</fullName>
    </recommendedName>
</protein>
<gene>
    <name evidence="15" type="ORF">MGAL_10B071210</name>
</gene>
<dbReference type="GO" id="GO:0005730">
    <property type="term" value="C:nucleolus"/>
    <property type="evidence" value="ECO:0007669"/>
    <property type="project" value="UniProtKB-SubCell"/>
</dbReference>